<sequence>MSQYNLTNGSHWSTAMELDYVDNLVSGRWMSPGVQMAEKDRLLRNYIKSATEKVRIKSFGTVDGMQCIEYAKILLGGKK</sequence>
<protein>
    <submittedName>
        <fullName evidence="1">Uncharacterized protein</fullName>
    </submittedName>
</protein>
<accession>A0A6H1ZU62</accession>
<organism evidence="1">
    <name type="scientific">viral metagenome</name>
    <dbReference type="NCBI Taxonomy" id="1070528"/>
    <lineage>
        <taxon>unclassified sequences</taxon>
        <taxon>metagenomes</taxon>
        <taxon>organismal metagenomes</taxon>
    </lineage>
</organism>
<reference evidence="1" key="1">
    <citation type="submission" date="2020-03" db="EMBL/GenBank/DDBJ databases">
        <title>The deep terrestrial virosphere.</title>
        <authorList>
            <person name="Holmfeldt K."/>
            <person name="Nilsson E."/>
            <person name="Simone D."/>
            <person name="Lopez-Fernandez M."/>
            <person name="Wu X."/>
            <person name="de Brujin I."/>
            <person name="Lundin D."/>
            <person name="Andersson A."/>
            <person name="Bertilsson S."/>
            <person name="Dopson M."/>
        </authorList>
    </citation>
    <scope>NUCLEOTIDE SEQUENCE</scope>
    <source>
        <strain evidence="1">TM448A01913</strain>
    </source>
</reference>
<name>A0A6H1ZU62_9ZZZZ</name>
<evidence type="ECO:0000313" key="1">
    <source>
        <dbReference type="EMBL" id="QJA50857.1"/>
    </source>
</evidence>
<dbReference type="EMBL" id="MT144221">
    <property type="protein sequence ID" value="QJA50857.1"/>
    <property type="molecule type" value="Genomic_DNA"/>
</dbReference>
<gene>
    <name evidence="1" type="ORF">TM448A01913_0012</name>
</gene>
<proteinExistence type="predicted"/>
<dbReference type="AlphaFoldDB" id="A0A6H1ZU62"/>